<dbReference type="OrthoDB" id="1814775at2"/>
<dbReference type="Proteomes" id="UP000032633">
    <property type="component" value="Chromosome"/>
</dbReference>
<dbReference type="InterPro" id="IPR036465">
    <property type="entry name" value="vWFA_dom_sf"/>
</dbReference>
<feature type="domain" description="VWFA" evidence="1">
    <location>
        <begin position="389"/>
        <end position="562"/>
    </location>
</feature>
<keyword evidence="3" id="KW-1185">Reference proteome</keyword>
<evidence type="ECO:0000313" key="3">
    <source>
        <dbReference type="Proteomes" id="UP000032633"/>
    </source>
</evidence>
<dbReference type="HOGENOM" id="CLU_484711_0_0_9"/>
<dbReference type="AlphaFoldDB" id="A0A0D5NEZ5"/>
<dbReference type="KEGG" id="pbj:VN24_01560"/>
<dbReference type="PANTHER" id="PTHR10579:SF43">
    <property type="entry name" value="ZINC FINGER (C3HC4-TYPE RING FINGER) FAMILY PROTEIN"/>
    <property type="match status" value="1"/>
</dbReference>
<organism evidence="2 3">
    <name type="scientific">Paenibacillus beijingensis</name>
    <dbReference type="NCBI Taxonomy" id="1126833"/>
    <lineage>
        <taxon>Bacteria</taxon>
        <taxon>Bacillati</taxon>
        <taxon>Bacillota</taxon>
        <taxon>Bacilli</taxon>
        <taxon>Bacillales</taxon>
        <taxon>Paenibacillaceae</taxon>
        <taxon>Paenibacillus</taxon>
    </lineage>
</organism>
<protein>
    <submittedName>
        <fullName evidence="2">von Willebrand factor A</fullName>
    </submittedName>
</protein>
<evidence type="ECO:0000259" key="1">
    <source>
        <dbReference type="PROSITE" id="PS50234"/>
    </source>
</evidence>
<dbReference type="PATRIC" id="fig|1126833.4.peg.348"/>
<dbReference type="PANTHER" id="PTHR10579">
    <property type="entry name" value="CALCIUM-ACTIVATED CHLORIDE CHANNEL REGULATOR"/>
    <property type="match status" value="1"/>
</dbReference>
<dbReference type="CDD" id="cd00198">
    <property type="entry name" value="vWFA"/>
    <property type="match status" value="1"/>
</dbReference>
<dbReference type="Gene3D" id="3.40.50.410">
    <property type="entry name" value="von Willebrand factor, type A domain"/>
    <property type="match status" value="1"/>
</dbReference>
<dbReference type="STRING" id="1126833.VN24_01560"/>
<proteinExistence type="predicted"/>
<dbReference type="Pfam" id="PF13531">
    <property type="entry name" value="SBP_bac_11"/>
    <property type="match status" value="1"/>
</dbReference>
<evidence type="ECO:0000313" key="2">
    <source>
        <dbReference type="EMBL" id="AJY73552.1"/>
    </source>
</evidence>
<name>A0A0D5NEZ5_9BACL</name>
<dbReference type="SUPFAM" id="SSF53300">
    <property type="entry name" value="vWA-like"/>
    <property type="match status" value="1"/>
</dbReference>
<sequence length="562" mass="60854">MAKKSKFFLLSGLILVIVFGLVYAGVRLTSNLGKSKVQVTAENADKRLSNLYSDIKVTTETPVKGQIDLNPIDVAESLPDISKFPITVDNTTDTFAEIFSSTEKSGSGVDGWLTEVATEFNKSNIIVDGKPASVKIRNIASGTAADFIKSGKYVPDAFTPSNELWGEMVKASGVNAQLVSKRLAGNVPGIVIAKAKYDALVETYGFVNVKTVTEAIANNEFSMGYTDPFASSTGLNFLVTALHTFDSSNMLGDKAVQGFEKFQANVPFIASTTIQMRDAAKSGMLDGFVLEYQTYVNAADLKNGYVFTPFGVRHDSPLYALGDLPQTKLDIIKKFADFVLQDKYQQLAKEKGFNNLDDYKPELAAVDGSLLSSAQKLWKEKKNGNKPIAAVFVADVSGSMAGEPLNRLKESLLKGQKYLGKDNSIGLVSYSDDVTINLPIGKYDTNQQSMFVGAVNSLEASGGTATFDGIVVALKMLQDELALHPNEKPIIFVLSDGETNEGYSLKDVRGLIENYKVPIYTIGYNANIKALQSISSINEAASINADTDDVIYKIGNLFNVQM</sequence>
<dbReference type="InterPro" id="IPR051266">
    <property type="entry name" value="CLCR"/>
</dbReference>
<dbReference type="EMBL" id="CP011058">
    <property type="protein sequence ID" value="AJY73552.1"/>
    <property type="molecule type" value="Genomic_DNA"/>
</dbReference>
<reference evidence="2 3" key="1">
    <citation type="journal article" date="2015" name="J. Biotechnol.">
        <title>Complete genome sequence of Paenibacillus beijingensis 7188(T) (=DSM 24997(T)), a novel rhizobacterium from jujube garden soil.</title>
        <authorList>
            <person name="Kwak Y."/>
            <person name="Shin J.H."/>
        </authorList>
    </citation>
    <scope>NUCLEOTIDE SEQUENCE [LARGE SCALE GENOMIC DNA]</scope>
    <source>
        <strain evidence="2 3">DSM 24997</strain>
    </source>
</reference>
<gene>
    <name evidence="2" type="ORF">VN24_01560</name>
</gene>
<dbReference type="RefSeq" id="WP_045668987.1">
    <property type="nucleotide sequence ID" value="NZ_CP011058.1"/>
</dbReference>
<dbReference type="InterPro" id="IPR002035">
    <property type="entry name" value="VWF_A"/>
</dbReference>
<accession>A0A0D5NEZ5</accession>
<dbReference type="SUPFAM" id="SSF53850">
    <property type="entry name" value="Periplasmic binding protein-like II"/>
    <property type="match status" value="1"/>
</dbReference>
<dbReference type="PROSITE" id="PS50234">
    <property type="entry name" value="VWFA"/>
    <property type="match status" value="1"/>
</dbReference>
<reference evidence="3" key="2">
    <citation type="submission" date="2015-03" db="EMBL/GenBank/DDBJ databases">
        <title>Genome sequence of Paenibacillus beijingensis strain DSM 24997T.</title>
        <authorList>
            <person name="Kwak Y."/>
            <person name="Shin J.-H."/>
        </authorList>
    </citation>
    <scope>NUCLEOTIDE SEQUENCE [LARGE SCALE GENOMIC DNA]</scope>
    <source>
        <strain evidence="3">DSM 24997</strain>
    </source>
</reference>
<dbReference type="SMART" id="SM00327">
    <property type="entry name" value="VWA"/>
    <property type="match status" value="1"/>
</dbReference>
<dbReference type="Pfam" id="PF00092">
    <property type="entry name" value="VWA"/>
    <property type="match status" value="1"/>
</dbReference>